<feature type="domain" description="Response regulatory" evidence="3">
    <location>
        <begin position="8"/>
        <end position="116"/>
    </location>
</feature>
<gene>
    <name evidence="4" type="ORF">J2T07_003791</name>
</gene>
<accession>A0ABT9T5Q6</accession>
<name>A0ABT9T5Q6_9GAMM</name>
<protein>
    <submittedName>
        <fullName evidence="4">DNA-binding response OmpR family regulator</fullName>
    </submittedName>
</protein>
<evidence type="ECO:0000313" key="4">
    <source>
        <dbReference type="EMBL" id="MDQ0011577.1"/>
    </source>
</evidence>
<dbReference type="InterPro" id="IPR001789">
    <property type="entry name" value="Sig_transdc_resp-reg_receiver"/>
</dbReference>
<dbReference type="Pfam" id="PF00072">
    <property type="entry name" value="Response_reg"/>
    <property type="match status" value="1"/>
</dbReference>
<feature type="modified residue" description="4-aspartylphosphate" evidence="2">
    <location>
        <position position="57"/>
    </location>
</feature>
<reference evidence="4 5" key="1">
    <citation type="submission" date="2023-07" db="EMBL/GenBank/DDBJ databases">
        <title>Sorghum-associated microbial communities from plants grown in Nebraska, USA.</title>
        <authorList>
            <person name="Schachtman D."/>
        </authorList>
    </citation>
    <scope>NUCLEOTIDE SEQUENCE [LARGE SCALE GENOMIC DNA]</scope>
    <source>
        <strain evidence="4 5">CC60</strain>
    </source>
</reference>
<dbReference type="SMART" id="SM00448">
    <property type="entry name" value="REC"/>
    <property type="match status" value="1"/>
</dbReference>
<dbReference type="RefSeq" id="WP_306852295.1">
    <property type="nucleotide sequence ID" value="NZ_JAUSSK010000006.1"/>
</dbReference>
<dbReference type="GO" id="GO:0003677">
    <property type="term" value="F:DNA binding"/>
    <property type="evidence" value="ECO:0007669"/>
    <property type="project" value="UniProtKB-KW"/>
</dbReference>
<comment type="caution">
    <text evidence="4">The sequence shown here is derived from an EMBL/GenBank/DDBJ whole genome shotgun (WGS) entry which is preliminary data.</text>
</comment>
<evidence type="ECO:0000259" key="3">
    <source>
        <dbReference type="PROSITE" id="PS50110"/>
    </source>
</evidence>
<dbReference type="SUPFAM" id="SSF52172">
    <property type="entry name" value="CheY-like"/>
    <property type="match status" value="1"/>
</dbReference>
<evidence type="ECO:0000256" key="2">
    <source>
        <dbReference type="PROSITE-ProRule" id="PRU00169"/>
    </source>
</evidence>
<keyword evidence="5" id="KW-1185">Reference proteome</keyword>
<dbReference type="Gene3D" id="3.40.50.2300">
    <property type="match status" value="1"/>
</dbReference>
<proteinExistence type="predicted"/>
<dbReference type="InterPro" id="IPR050595">
    <property type="entry name" value="Bact_response_regulator"/>
</dbReference>
<dbReference type="InterPro" id="IPR011006">
    <property type="entry name" value="CheY-like_superfamily"/>
</dbReference>
<organism evidence="4 5">
    <name type="scientific">Luteibacter jiangsuensis</name>
    <dbReference type="NCBI Taxonomy" id="637577"/>
    <lineage>
        <taxon>Bacteria</taxon>
        <taxon>Pseudomonadati</taxon>
        <taxon>Pseudomonadota</taxon>
        <taxon>Gammaproteobacteria</taxon>
        <taxon>Lysobacterales</taxon>
        <taxon>Rhodanobacteraceae</taxon>
        <taxon>Luteibacter</taxon>
    </lineage>
</organism>
<evidence type="ECO:0000313" key="5">
    <source>
        <dbReference type="Proteomes" id="UP001237737"/>
    </source>
</evidence>
<keyword evidence="1 2" id="KW-0597">Phosphoprotein</keyword>
<dbReference type="PANTHER" id="PTHR44591">
    <property type="entry name" value="STRESS RESPONSE REGULATOR PROTEIN 1"/>
    <property type="match status" value="1"/>
</dbReference>
<dbReference type="PROSITE" id="PS50110">
    <property type="entry name" value="RESPONSE_REGULATORY"/>
    <property type="match status" value="1"/>
</dbReference>
<evidence type="ECO:0000256" key="1">
    <source>
        <dbReference type="ARBA" id="ARBA00022553"/>
    </source>
</evidence>
<sequence length="117" mass="13008">MATARPLVVLLVEDDDLIRELTAMILEGEGHRVHTVPDGDTAERWLQTEKADVLFTDLRMPGSLSGQDLAMRHADMPVVVTSGEMKEQHPWLGQTMAYLAKPYDRKALLAAVERVVA</sequence>
<keyword evidence="4" id="KW-0238">DNA-binding</keyword>
<dbReference type="EMBL" id="JAUSSK010000006">
    <property type="protein sequence ID" value="MDQ0011577.1"/>
    <property type="molecule type" value="Genomic_DNA"/>
</dbReference>
<dbReference type="Proteomes" id="UP001237737">
    <property type="component" value="Unassembled WGS sequence"/>
</dbReference>
<dbReference type="PANTHER" id="PTHR44591:SF3">
    <property type="entry name" value="RESPONSE REGULATORY DOMAIN-CONTAINING PROTEIN"/>
    <property type="match status" value="1"/>
</dbReference>
<dbReference type="CDD" id="cd00156">
    <property type="entry name" value="REC"/>
    <property type="match status" value="1"/>
</dbReference>